<dbReference type="Pfam" id="PF08154">
    <property type="entry name" value="NLE"/>
    <property type="match status" value="1"/>
</dbReference>
<protein>
    <recommendedName>
        <fullName evidence="7">NLE domain-containing protein</fullName>
    </recommendedName>
</protein>
<feature type="repeat" description="WD" evidence="5">
    <location>
        <begin position="112"/>
        <end position="147"/>
    </location>
</feature>
<keyword evidence="3" id="KW-0677">Repeat</keyword>
<dbReference type="PANTHER" id="PTHR19848:SF0">
    <property type="entry name" value="NOTCHLESS PROTEIN HOMOLOG 1"/>
    <property type="match status" value="1"/>
</dbReference>
<keyword evidence="4" id="KW-0539">Nucleus</keyword>
<evidence type="ECO:0000256" key="4">
    <source>
        <dbReference type="ARBA" id="ARBA00023242"/>
    </source>
</evidence>
<feature type="compositionally biased region" description="Polar residues" evidence="6">
    <location>
        <begin position="1"/>
        <end position="24"/>
    </location>
</feature>
<evidence type="ECO:0000256" key="3">
    <source>
        <dbReference type="ARBA" id="ARBA00022737"/>
    </source>
</evidence>
<feature type="region of interest" description="Disordered" evidence="6">
    <location>
        <begin position="1"/>
        <end position="26"/>
    </location>
</feature>
<accession>A0ABV2ALV0</accession>
<dbReference type="InterPro" id="IPR036322">
    <property type="entry name" value="WD40_repeat_dom_sf"/>
</dbReference>
<organism evidence="8 9">
    <name type="scientific">Bonamia ostreae</name>
    <dbReference type="NCBI Taxonomy" id="126728"/>
    <lineage>
        <taxon>Eukaryota</taxon>
        <taxon>Sar</taxon>
        <taxon>Rhizaria</taxon>
        <taxon>Endomyxa</taxon>
        <taxon>Ascetosporea</taxon>
        <taxon>Haplosporida</taxon>
        <taxon>Bonamia</taxon>
    </lineage>
</organism>
<evidence type="ECO:0000313" key="9">
    <source>
        <dbReference type="Proteomes" id="UP001439008"/>
    </source>
</evidence>
<evidence type="ECO:0000259" key="7">
    <source>
        <dbReference type="Pfam" id="PF08154"/>
    </source>
</evidence>
<dbReference type="SMART" id="SM00320">
    <property type="entry name" value="WD40"/>
    <property type="match status" value="2"/>
</dbReference>
<dbReference type="PROSITE" id="PS50082">
    <property type="entry name" value="WD_REPEATS_2"/>
    <property type="match status" value="2"/>
</dbReference>
<dbReference type="InterPro" id="IPR001680">
    <property type="entry name" value="WD40_rpt"/>
</dbReference>
<evidence type="ECO:0000256" key="6">
    <source>
        <dbReference type="SAM" id="MobiDB-lite"/>
    </source>
</evidence>
<keyword evidence="2 5" id="KW-0853">WD repeat</keyword>
<name>A0ABV2ALV0_9EUKA</name>
<dbReference type="PROSITE" id="PS00678">
    <property type="entry name" value="WD_REPEATS_1"/>
    <property type="match status" value="1"/>
</dbReference>
<dbReference type="InterPro" id="IPR012972">
    <property type="entry name" value="NLE"/>
</dbReference>
<dbReference type="PROSITE" id="PS50294">
    <property type="entry name" value="WD_REPEATS_REGION"/>
    <property type="match status" value="2"/>
</dbReference>
<sequence>MSNETKLKTVSASLSPSESATDNSNWDKFKDKTSNLTLPISSTPKQLNLLLAKLLNNTESDFAFYINGFELATDLEKFLEREKISAEEQINIVFDQKEPLWVRPVTRCSSSLSGHENSILVVRFSPDSKSLATGAGDNTVRLWDLNTEMPRFKLEAHGGWVQALAWSPDSSLLSSGCYSGILCLWNPSNGELIQKFSAHSFYYFGKFHL</sequence>
<keyword evidence="9" id="KW-1185">Reference proteome</keyword>
<feature type="repeat" description="WD" evidence="5">
    <location>
        <begin position="154"/>
        <end position="195"/>
    </location>
</feature>
<dbReference type="SUPFAM" id="SSF50978">
    <property type="entry name" value="WD40 repeat-like"/>
    <property type="match status" value="1"/>
</dbReference>
<dbReference type="Pfam" id="PF00400">
    <property type="entry name" value="WD40"/>
    <property type="match status" value="2"/>
</dbReference>
<gene>
    <name evidence="8" type="ORF">MHBO_002134</name>
</gene>
<comment type="caution">
    <text evidence="8">The sequence shown here is derived from an EMBL/GenBank/DDBJ whole genome shotgun (WGS) entry which is preliminary data.</text>
</comment>
<reference evidence="8 9" key="1">
    <citation type="journal article" date="2024" name="BMC Biol.">
        <title>Comparative genomics of Ascetosporea gives new insight into the evolutionary basis for animal parasitism in Rhizaria.</title>
        <authorList>
            <person name="Hiltunen Thoren M."/>
            <person name="Onut-Brannstrom I."/>
            <person name="Alfjorden A."/>
            <person name="Peckova H."/>
            <person name="Swords F."/>
            <person name="Hooper C."/>
            <person name="Holzer A.S."/>
            <person name="Bass D."/>
            <person name="Burki F."/>
        </authorList>
    </citation>
    <scope>NUCLEOTIDE SEQUENCE [LARGE SCALE GENOMIC DNA]</scope>
    <source>
        <strain evidence="8">20-A016</strain>
    </source>
</reference>
<dbReference type="PANTHER" id="PTHR19848">
    <property type="entry name" value="WD40 REPEAT PROTEIN"/>
    <property type="match status" value="1"/>
</dbReference>
<proteinExistence type="predicted"/>
<evidence type="ECO:0000256" key="1">
    <source>
        <dbReference type="ARBA" id="ARBA00004604"/>
    </source>
</evidence>
<evidence type="ECO:0000256" key="5">
    <source>
        <dbReference type="PROSITE-ProRule" id="PRU00221"/>
    </source>
</evidence>
<dbReference type="Gene3D" id="2.130.10.10">
    <property type="entry name" value="YVTN repeat-like/Quinoprotein amine dehydrogenase"/>
    <property type="match status" value="1"/>
</dbReference>
<evidence type="ECO:0000256" key="2">
    <source>
        <dbReference type="ARBA" id="ARBA00022574"/>
    </source>
</evidence>
<dbReference type="InterPro" id="IPR019775">
    <property type="entry name" value="WD40_repeat_CS"/>
</dbReference>
<dbReference type="EMBL" id="JBDODL010000687">
    <property type="protein sequence ID" value="MES1920469.1"/>
    <property type="molecule type" value="Genomic_DNA"/>
</dbReference>
<dbReference type="Proteomes" id="UP001439008">
    <property type="component" value="Unassembled WGS sequence"/>
</dbReference>
<evidence type="ECO:0000313" key="8">
    <source>
        <dbReference type="EMBL" id="MES1920469.1"/>
    </source>
</evidence>
<dbReference type="InterPro" id="IPR015943">
    <property type="entry name" value="WD40/YVTN_repeat-like_dom_sf"/>
</dbReference>
<comment type="subcellular location">
    <subcellularLocation>
        <location evidence="1">Nucleus</location>
        <location evidence="1">Nucleolus</location>
    </subcellularLocation>
</comment>
<feature type="domain" description="NLE" evidence="7">
    <location>
        <begin position="25"/>
        <end position="79"/>
    </location>
</feature>